<proteinExistence type="predicted"/>
<evidence type="ECO:0000313" key="3">
    <source>
        <dbReference type="Proteomes" id="UP000463700"/>
    </source>
</evidence>
<reference evidence="2 3" key="1">
    <citation type="journal article" date="2020" name="Int. J. Syst. Evol. Microbiol.">
        <title>Paraburkholderia madseniana sp. nov., a phenolic acid-degrading bacterium isolated from acidic forest soil.</title>
        <authorList>
            <person name="Wilhelm R.C."/>
            <person name="Murphy S.J.L."/>
            <person name="Feriancek N.M."/>
            <person name="Karasz D.C."/>
            <person name="DeRito C.M."/>
            <person name="Newman J.D."/>
            <person name="Buckley D.H."/>
        </authorList>
    </citation>
    <scope>NUCLEOTIDE SEQUENCE [LARGE SCALE GENOMIC DNA]</scope>
    <source>
        <strain evidence="2 3">RP11</strain>
    </source>
</reference>
<organism evidence="2 3">
    <name type="scientific">Paraburkholderia madseniana</name>
    <dbReference type="NCBI Taxonomy" id="2599607"/>
    <lineage>
        <taxon>Bacteria</taxon>
        <taxon>Pseudomonadati</taxon>
        <taxon>Pseudomonadota</taxon>
        <taxon>Betaproteobacteria</taxon>
        <taxon>Burkholderiales</taxon>
        <taxon>Burkholderiaceae</taxon>
        <taxon>Paraburkholderia</taxon>
    </lineage>
</organism>
<dbReference type="EMBL" id="VOSW01000014">
    <property type="protein sequence ID" value="KAE8760123.1"/>
    <property type="molecule type" value="Genomic_DNA"/>
</dbReference>
<name>A0A6N6WI21_9BURK</name>
<dbReference type="InterPro" id="IPR025668">
    <property type="entry name" value="Tnp_DDE_dom"/>
</dbReference>
<sequence>FKTVEKDMNLRVYWPSACPRCHLKERCSPSDYRRIRRWEHEQVLEVMQRRLDRKPDAMIIRRSTVEHVFGTLKHWMGATHFLTRTLGHVSTEMSLQVLAYNLKRVMNILGVAGMMKAMRMTAS</sequence>
<dbReference type="PANTHER" id="PTHR33408:SF4">
    <property type="entry name" value="TRANSPOSASE DDE DOMAIN-CONTAINING PROTEIN"/>
    <property type="match status" value="1"/>
</dbReference>
<dbReference type="RefSeq" id="WP_154559447.1">
    <property type="nucleotide sequence ID" value="NZ_VOSW01000014.1"/>
</dbReference>
<dbReference type="Proteomes" id="UP000463700">
    <property type="component" value="Unassembled WGS sequence"/>
</dbReference>
<dbReference type="OrthoDB" id="111180at2"/>
<accession>A0A6N6WI21</accession>
<dbReference type="PANTHER" id="PTHR33408">
    <property type="entry name" value="TRANSPOSASE"/>
    <property type="match status" value="1"/>
</dbReference>
<dbReference type="AlphaFoldDB" id="A0A6N6WI21"/>
<dbReference type="Pfam" id="PF13751">
    <property type="entry name" value="DDE_Tnp_1_6"/>
    <property type="match status" value="1"/>
</dbReference>
<feature type="domain" description="Transposase DDE" evidence="1">
    <location>
        <begin position="9"/>
        <end position="105"/>
    </location>
</feature>
<feature type="non-terminal residue" evidence="2">
    <location>
        <position position="1"/>
    </location>
</feature>
<comment type="caution">
    <text evidence="2">The sequence shown here is derived from an EMBL/GenBank/DDBJ whole genome shotgun (WGS) entry which is preliminary data.</text>
</comment>
<gene>
    <name evidence="2" type="ORF">FSO04_09535</name>
</gene>
<evidence type="ECO:0000259" key="1">
    <source>
        <dbReference type="Pfam" id="PF13751"/>
    </source>
</evidence>
<evidence type="ECO:0000313" key="2">
    <source>
        <dbReference type="EMBL" id="KAE8760123.1"/>
    </source>
</evidence>
<protein>
    <submittedName>
        <fullName evidence="2">Transposase</fullName>
    </submittedName>
</protein>